<accession>A0A5N6DSR2</accession>
<name>A0A5N6DSR2_ASPPA</name>
<keyword evidence="3" id="KW-1185">Reference proteome</keyword>
<protein>
    <submittedName>
        <fullName evidence="2">Uncharacterized protein</fullName>
    </submittedName>
</protein>
<proteinExistence type="predicted"/>
<feature type="compositionally biased region" description="Polar residues" evidence="1">
    <location>
        <begin position="42"/>
        <end position="55"/>
    </location>
</feature>
<dbReference type="EMBL" id="ML734958">
    <property type="protein sequence ID" value="KAB8207200.1"/>
    <property type="molecule type" value="Genomic_DNA"/>
</dbReference>
<feature type="region of interest" description="Disordered" evidence="1">
    <location>
        <begin position="32"/>
        <end position="55"/>
    </location>
</feature>
<dbReference type="AlphaFoldDB" id="A0A5N6DSR2"/>
<evidence type="ECO:0000256" key="1">
    <source>
        <dbReference type="SAM" id="MobiDB-lite"/>
    </source>
</evidence>
<gene>
    <name evidence="2" type="ORF">BDV34DRAFT_223763</name>
</gene>
<sequence length="205" mass="23631">MSLTDFECYSLDMSPVNWNELQLSMNLFPERGTLPMSGESPEINSSAGDSKMNSSEAETATIELQSAELPFIPDQSGTERSPTRCDRCLSFEDELLLILRDSRGKKWQEISASFEQLLGKRYRAPALQMRYMRLQKRLRLHTDEDKSALFEAHAHWADMKWQIISDKSLVVGISGHPRTTYVGKPYQQLAYYDWRFTDMTTHSFS</sequence>
<evidence type="ECO:0000313" key="2">
    <source>
        <dbReference type="EMBL" id="KAB8207200.1"/>
    </source>
</evidence>
<dbReference type="Proteomes" id="UP000326532">
    <property type="component" value="Unassembled WGS sequence"/>
</dbReference>
<evidence type="ECO:0000313" key="3">
    <source>
        <dbReference type="Proteomes" id="UP000326532"/>
    </source>
</evidence>
<organism evidence="2 3">
    <name type="scientific">Aspergillus parasiticus</name>
    <dbReference type="NCBI Taxonomy" id="5067"/>
    <lineage>
        <taxon>Eukaryota</taxon>
        <taxon>Fungi</taxon>
        <taxon>Dikarya</taxon>
        <taxon>Ascomycota</taxon>
        <taxon>Pezizomycotina</taxon>
        <taxon>Eurotiomycetes</taxon>
        <taxon>Eurotiomycetidae</taxon>
        <taxon>Eurotiales</taxon>
        <taxon>Aspergillaceae</taxon>
        <taxon>Aspergillus</taxon>
        <taxon>Aspergillus subgen. Circumdati</taxon>
    </lineage>
</organism>
<reference evidence="2 3" key="1">
    <citation type="submission" date="2019-04" db="EMBL/GenBank/DDBJ databases">
        <title>Fungal friends and foes A comparative genomics study of 23 Aspergillus species from section Flavi.</title>
        <authorList>
            <consortium name="DOE Joint Genome Institute"/>
            <person name="Kjaerbolling I."/>
            <person name="Vesth T.C."/>
            <person name="Frisvad J.C."/>
            <person name="Nybo J.L."/>
            <person name="Theobald S."/>
            <person name="Kildgaard S."/>
            <person name="Petersen T.I."/>
            <person name="Kuo A."/>
            <person name="Sato A."/>
            <person name="Lyhne E.K."/>
            <person name="Kogle M.E."/>
            <person name="Wiebenga A."/>
            <person name="Kun R.S."/>
            <person name="Lubbers R.J."/>
            <person name="Makela M.R."/>
            <person name="Barry K."/>
            <person name="Chovatia M."/>
            <person name="Clum A."/>
            <person name="Daum C."/>
            <person name="Haridas S."/>
            <person name="He G."/>
            <person name="LaButti K."/>
            <person name="Lipzen A."/>
            <person name="Mondo S."/>
            <person name="Pangilinan J."/>
            <person name="Riley R."/>
            <person name="Salamov A."/>
            <person name="Simmons B.A."/>
            <person name="Magnuson J.K."/>
            <person name="Henrissat B."/>
            <person name="Mortensen U.H."/>
            <person name="Larsen T.O."/>
            <person name="De vries R.P."/>
            <person name="Grigoriev I.V."/>
            <person name="Machida M."/>
            <person name="Baker S.E."/>
            <person name="Andersen M.R."/>
        </authorList>
    </citation>
    <scope>NUCLEOTIDE SEQUENCE [LARGE SCALE GENOMIC DNA]</scope>
    <source>
        <strain evidence="2 3">CBS 117618</strain>
    </source>
</reference>
<dbReference type="VEuPathDB" id="FungiDB:BDV34DRAFT_223763"/>